<dbReference type="EMBL" id="JBDJPC010000013">
    <property type="protein sequence ID" value="KAL1488810.1"/>
    <property type="molecule type" value="Genomic_DNA"/>
</dbReference>
<name>A0ABD1E2K0_HYPHA</name>
<dbReference type="Proteomes" id="UP001566132">
    <property type="component" value="Unassembled WGS sequence"/>
</dbReference>
<sequence length="122" mass="13989">MENILSSSSSSSDDEDNVFVRREKKYYIRKNYLQIYDELDFFYRFRITKPTFHTLLGKIEHEIANPTNRGGSITPNIQLLLALRFYACGNMQRSVADFSGVSTSSACRIIRKVSHTIASLRG</sequence>
<evidence type="ECO:0000313" key="1">
    <source>
        <dbReference type="EMBL" id="KAL1488810.1"/>
    </source>
</evidence>
<comment type="caution">
    <text evidence="1">The sequence shown here is derived from an EMBL/GenBank/DDBJ whole genome shotgun (WGS) entry which is preliminary data.</text>
</comment>
<protein>
    <recommendedName>
        <fullName evidence="3">Nuclease HARBI1</fullName>
    </recommendedName>
</protein>
<reference evidence="1 2" key="1">
    <citation type="submission" date="2024-05" db="EMBL/GenBank/DDBJ databases">
        <title>Genetic variation in Jamaican populations of the coffee berry borer (Hypothenemus hampei).</title>
        <authorList>
            <person name="Errbii M."/>
            <person name="Myrie A."/>
        </authorList>
    </citation>
    <scope>NUCLEOTIDE SEQUENCE [LARGE SCALE GENOMIC DNA]</scope>
    <source>
        <strain evidence="1">JA-Hopewell-2020-01-JO</strain>
        <tissue evidence="1">Whole body</tissue>
    </source>
</reference>
<evidence type="ECO:0000313" key="2">
    <source>
        <dbReference type="Proteomes" id="UP001566132"/>
    </source>
</evidence>
<dbReference type="AlphaFoldDB" id="A0ABD1E2K0"/>
<organism evidence="1 2">
    <name type="scientific">Hypothenemus hampei</name>
    <name type="common">Coffee berry borer</name>
    <dbReference type="NCBI Taxonomy" id="57062"/>
    <lineage>
        <taxon>Eukaryota</taxon>
        <taxon>Metazoa</taxon>
        <taxon>Ecdysozoa</taxon>
        <taxon>Arthropoda</taxon>
        <taxon>Hexapoda</taxon>
        <taxon>Insecta</taxon>
        <taxon>Pterygota</taxon>
        <taxon>Neoptera</taxon>
        <taxon>Endopterygota</taxon>
        <taxon>Coleoptera</taxon>
        <taxon>Polyphaga</taxon>
        <taxon>Cucujiformia</taxon>
        <taxon>Curculionidae</taxon>
        <taxon>Scolytinae</taxon>
        <taxon>Hypothenemus</taxon>
    </lineage>
</organism>
<accession>A0ABD1E2K0</accession>
<proteinExistence type="predicted"/>
<evidence type="ECO:0008006" key="3">
    <source>
        <dbReference type="Google" id="ProtNLM"/>
    </source>
</evidence>
<keyword evidence="2" id="KW-1185">Reference proteome</keyword>
<gene>
    <name evidence="1" type="ORF">ABEB36_014606</name>
</gene>